<dbReference type="PROSITE" id="PS00497">
    <property type="entry name" value="TYROSINASE_1"/>
    <property type="match status" value="1"/>
</dbReference>
<dbReference type="GO" id="GO:0046872">
    <property type="term" value="F:metal ion binding"/>
    <property type="evidence" value="ECO:0007669"/>
    <property type="project" value="UniProtKB-KW"/>
</dbReference>
<evidence type="ECO:0000256" key="3">
    <source>
        <dbReference type="SAM" id="SignalP"/>
    </source>
</evidence>
<keyword evidence="3" id="KW-0732">Signal</keyword>
<evidence type="ECO:0000259" key="4">
    <source>
        <dbReference type="PROSITE" id="PS00497"/>
    </source>
</evidence>
<dbReference type="InterPro" id="IPR008922">
    <property type="entry name" value="Di-copper_centre_dom_sf"/>
</dbReference>
<evidence type="ECO:0000259" key="5">
    <source>
        <dbReference type="PROSITE" id="PS00498"/>
    </source>
</evidence>
<proteinExistence type="predicted"/>
<sequence length="841" mass="89573">MLSKTVVPFLALGSASLVSALDPVAIVGVPVQNGAAPIRRNIDDLASEAGPQWDLYLQSLTAMYEAESSDALSFFQVAGIHGWPFVEWNGTGAGDQSNGWKGYCPHGESIFLPWHRPYVVLFEQTLVGHAMQIAAKYPDDRRNEYTEAAATLRAPYWDWATARAIPEATVPESVTVTTAEGKKQIKNPLSSYSYPQEALQGQYGDMNRMRPEARQQKATYRCASPQSYPDSANDALSLRKNQIRTNDLRAMLYDVFTNSRTYAQFASTGERGSSLEQIHSSIHVEAACGADMLNPHVSGFDPLFMLHHANVDRLWAYWQAMKPDEANLSGSYAGRARFTTPNRANIGPDSPLEPFRGQGGRPHTPNTVALIRDFGYSYEGLEDGKPKQQLIDDATRLINKLYSRDSPPEGAPSTVPRPSSKPDGPRTSGSPGSPRSSGNPESTRSSENTESPRSSGNPESPRTSGSSVGPRPSGNPDGSRSNGNPESTRSSENTESPRPSGSPVDPRPSENPVDPRPIENPVDPRPSGNPGGPRSSGNPESPRTSGSPVGPRPSGNPESPRPSGNPRPGINGTIPGVPPSGSNPDGPPGNNPKSPRPSDDPDDADQGNRPDGSRPSSPLPSNSPNGSRPGNPLSGGSPNRPDSGGTDDGVRHYAQIQLDVEHVERPCFINVYVGNIHAGSMVVMAQPAEGNIYGAVSLSRAIQDFANQPTNGTSPEFKNNIHADITKPNGERIELGSVTSLKIEVDQVNVSPPTSDNKLPKVEFKDPEPVNGGRELTPPPAAARTEYGPRIDGGGRDGGSGEGGHAGNKPKYGPSSAAARSGPIFGFILALFAMISLPSMF</sequence>
<feature type="compositionally biased region" description="Low complexity" evidence="2">
    <location>
        <begin position="613"/>
        <end position="641"/>
    </location>
</feature>
<dbReference type="InterPro" id="IPR050316">
    <property type="entry name" value="Tyrosinase/Hemocyanin"/>
</dbReference>
<dbReference type="PANTHER" id="PTHR11474">
    <property type="entry name" value="TYROSINASE FAMILY MEMBER"/>
    <property type="match status" value="1"/>
</dbReference>
<dbReference type="InterPro" id="IPR002227">
    <property type="entry name" value="Tyrosinase_Cu-bd"/>
</dbReference>
<accession>A0A8H4LY57</accession>
<feature type="domain" description="Tyrosinase copper-binding" evidence="5">
    <location>
        <begin position="301"/>
        <end position="312"/>
    </location>
</feature>
<gene>
    <name evidence="6" type="ORF">G6O67_004205</name>
</gene>
<feature type="region of interest" description="Disordered" evidence="2">
    <location>
        <begin position="402"/>
        <end position="649"/>
    </location>
</feature>
<feature type="compositionally biased region" description="Polar residues" evidence="2">
    <location>
        <begin position="476"/>
        <end position="499"/>
    </location>
</feature>
<name>A0A8H4LY57_9HYPO</name>
<dbReference type="AlphaFoldDB" id="A0A8H4LY57"/>
<dbReference type="SUPFAM" id="SSF48056">
    <property type="entry name" value="Di-copper centre-containing domain"/>
    <property type="match status" value="1"/>
</dbReference>
<dbReference type="Gene3D" id="1.10.1280.10">
    <property type="entry name" value="Di-copper center containing domain from catechol oxidase"/>
    <property type="match status" value="1"/>
</dbReference>
<evidence type="ECO:0000313" key="6">
    <source>
        <dbReference type="EMBL" id="KAF4507738.1"/>
    </source>
</evidence>
<dbReference type="Pfam" id="PF00264">
    <property type="entry name" value="Tyrosinase"/>
    <property type="match status" value="1"/>
</dbReference>
<protein>
    <recommendedName>
        <fullName evidence="4 5">Tyrosinase copper-binding domain-containing protein</fullName>
    </recommendedName>
</protein>
<feature type="domain" description="Tyrosinase copper-binding" evidence="4">
    <location>
        <begin position="106"/>
        <end position="123"/>
    </location>
</feature>
<feature type="chain" id="PRO_5034585378" description="Tyrosinase copper-binding domain-containing protein" evidence="3">
    <location>
        <begin position="21"/>
        <end position="841"/>
    </location>
</feature>
<feature type="compositionally biased region" description="Low complexity" evidence="2">
    <location>
        <begin position="525"/>
        <end position="543"/>
    </location>
</feature>
<feature type="region of interest" description="Disordered" evidence="2">
    <location>
        <begin position="339"/>
        <end position="366"/>
    </location>
</feature>
<comment type="caution">
    <text evidence="6">The sequence shown here is derived from an EMBL/GenBank/DDBJ whole genome shotgun (WGS) entry which is preliminary data.</text>
</comment>
<evidence type="ECO:0000256" key="2">
    <source>
        <dbReference type="SAM" id="MobiDB-lite"/>
    </source>
</evidence>
<dbReference type="PROSITE" id="PS00498">
    <property type="entry name" value="TYROSINASE_2"/>
    <property type="match status" value="1"/>
</dbReference>
<dbReference type="PRINTS" id="PR00092">
    <property type="entry name" value="TYROSINASE"/>
</dbReference>
<organism evidence="6 7">
    <name type="scientific">Ophiocordyceps sinensis</name>
    <dbReference type="NCBI Taxonomy" id="72228"/>
    <lineage>
        <taxon>Eukaryota</taxon>
        <taxon>Fungi</taxon>
        <taxon>Dikarya</taxon>
        <taxon>Ascomycota</taxon>
        <taxon>Pezizomycotina</taxon>
        <taxon>Sordariomycetes</taxon>
        <taxon>Hypocreomycetidae</taxon>
        <taxon>Hypocreales</taxon>
        <taxon>Ophiocordycipitaceae</taxon>
        <taxon>Ophiocordyceps</taxon>
    </lineage>
</organism>
<dbReference type="Proteomes" id="UP000557566">
    <property type="component" value="Unassembled WGS sequence"/>
</dbReference>
<feature type="compositionally biased region" description="Low complexity" evidence="2">
    <location>
        <begin position="425"/>
        <end position="442"/>
    </location>
</feature>
<dbReference type="PANTHER" id="PTHR11474:SF131">
    <property type="entry name" value="TYROSINASE COPPER-BINDING DOMAIN-CONTAINING PROTEIN"/>
    <property type="match status" value="1"/>
</dbReference>
<feature type="compositionally biased region" description="Gly residues" evidence="2">
    <location>
        <begin position="796"/>
        <end position="806"/>
    </location>
</feature>
<feature type="compositionally biased region" description="Polar residues" evidence="2">
    <location>
        <begin position="443"/>
        <end position="467"/>
    </location>
</feature>
<keyword evidence="1" id="KW-0479">Metal-binding</keyword>
<evidence type="ECO:0000256" key="1">
    <source>
        <dbReference type="ARBA" id="ARBA00022723"/>
    </source>
</evidence>
<feature type="signal peptide" evidence="3">
    <location>
        <begin position="1"/>
        <end position="20"/>
    </location>
</feature>
<dbReference type="GO" id="GO:0016491">
    <property type="term" value="F:oxidoreductase activity"/>
    <property type="evidence" value="ECO:0007669"/>
    <property type="project" value="InterPro"/>
</dbReference>
<keyword evidence="7" id="KW-1185">Reference proteome</keyword>
<evidence type="ECO:0000313" key="7">
    <source>
        <dbReference type="Proteomes" id="UP000557566"/>
    </source>
</evidence>
<reference evidence="6 7" key="1">
    <citation type="journal article" date="2020" name="Genome Biol. Evol.">
        <title>A new high-quality draft genome assembly of the Chinese cordyceps Ophiocordyceps sinensis.</title>
        <authorList>
            <person name="Shu R."/>
            <person name="Zhang J."/>
            <person name="Meng Q."/>
            <person name="Zhang H."/>
            <person name="Zhou G."/>
            <person name="Li M."/>
            <person name="Wu P."/>
            <person name="Zhao Y."/>
            <person name="Chen C."/>
            <person name="Qin Q."/>
        </authorList>
    </citation>
    <scope>NUCLEOTIDE SEQUENCE [LARGE SCALE GENOMIC DNA]</scope>
    <source>
        <strain evidence="6 7">IOZ07</strain>
    </source>
</reference>
<dbReference type="OrthoDB" id="1658288at2759"/>
<feature type="region of interest" description="Disordered" evidence="2">
    <location>
        <begin position="749"/>
        <end position="816"/>
    </location>
</feature>
<dbReference type="EMBL" id="JAAVMX010000005">
    <property type="protein sequence ID" value="KAF4507738.1"/>
    <property type="molecule type" value="Genomic_DNA"/>
</dbReference>
<feature type="compositionally biased region" description="Basic and acidic residues" evidence="2">
    <location>
        <begin position="758"/>
        <end position="768"/>
    </location>
</feature>